<evidence type="ECO:0000313" key="2">
    <source>
        <dbReference type="EMBL" id="PKI44501.1"/>
    </source>
</evidence>
<evidence type="ECO:0000259" key="1">
    <source>
        <dbReference type="Pfam" id="PF07727"/>
    </source>
</evidence>
<reference evidence="2 3" key="1">
    <citation type="submission" date="2017-11" db="EMBL/GenBank/DDBJ databases">
        <title>De-novo sequencing of pomegranate (Punica granatum L.) genome.</title>
        <authorList>
            <person name="Akparov Z."/>
            <person name="Amiraslanov A."/>
            <person name="Hajiyeva S."/>
            <person name="Abbasov M."/>
            <person name="Kaur K."/>
            <person name="Hamwieh A."/>
            <person name="Solovyev V."/>
            <person name="Salamov A."/>
            <person name="Braich B."/>
            <person name="Kosarev P."/>
            <person name="Mahmoud A."/>
            <person name="Hajiyev E."/>
            <person name="Babayeva S."/>
            <person name="Izzatullayeva V."/>
            <person name="Mammadov A."/>
            <person name="Mammadov A."/>
            <person name="Sharifova S."/>
            <person name="Ojaghi J."/>
            <person name="Eynullazada K."/>
            <person name="Bayramov B."/>
            <person name="Abdulazimova A."/>
            <person name="Shahmuradov I."/>
        </authorList>
    </citation>
    <scope>NUCLEOTIDE SEQUENCE [LARGE SCALE GENOMIC DNA]</scope>
    <source>
        <strain evidence="3">cv. AG2017</strain>
        <tissue evidence="2">Leaf</tissue>
    </source>
</reference>
<keyword evidence="3" id="KW-1185">Reference proteome</keyword>
<dbReference type="PANTHER" id="PTHR11439">
    <property type="entry name" value="GAG-POL-RELATED RETROTRANSPOSON"/>
    <property type="match status" value="1"/>
</dbReference>
<dbReference type="STRING" id="22663.A0A2I0IKG7"/>
<protein>
    <recommendedName>
        <fullName evidence="1">Reverse transcriptase Ty1/copia-type domain-containing protein</fullName>
    </recommendedName>
</protein>
<accession>A0A2I0IKG7</accession>
<sequence>MKEELSMIEKNQTWELVDRPQDRKVIGVKWVYRTKLNSDGSVNKYKARLVVKGYAQVWGVDYSETFAPVARLDTIRLLIARVLRYLKGTSCHGVKFTKSKELKLSGFSDSDWAGSADDMKSTSGYYFGLGSACFSWCSKKQEIVA</sequence>
<dbReference type="PANTHER" id="PTHR11439:SF503">
    <property type="entry name" value="CYSTEINE-RICH RLK (RECEPTOR-LIKE PROTEIN KINASE) 8"/>
    <property type="match status" value="1"/>
</dbReference>
<name>A0A2I0IKG7_PUNGR</name>
<proteinExistence type="predicted"/>
<feature type="domain" description="Reverse transcriptase Ty1/copia-type" evidence="1">
    <location>
        <begin position="11"/>
        <end position="81"/>
    </location>
</feature>
<dbReference type="Proteomes" id="UP000233551">
    <property type="component" value="Unassembled WGS sequence"/>
</dbReference>
<dbReference type="InterPro" id="IPR013103">
    <property type="entry name" value="RVT_2"/>
</dbReference>
<organism evidence="2 3">
    <name type="scientific">Punica granatum</name>
    <name type="common">Pomegranate</name>
    <dbReference type="NCBI Taxonomy" id="22663"/>
    <lineage>
        <taxon>Eukaryota</taxon>
        <taxon>Viridiplantae</taxon>
        <taxon>Streptophyta</taxon>
        <taxon>Embryophyta</taxon>
        <taxon>Tracheophyta</taxon>
        <taxon>Spermatophyta</taxon>
        <taxon>Magnoliopsida</taxon>
        <taxon>eudicotyledons</taxon>
        <taxon>Gunneridae</taxon>
        <taxon>Pentapetalae</taxon>
        <taxon>rosids</taxon>
        <taxon>malvids</taxon>
        <taxon>Myrtales</taxon>
        <taxon>Lythraceae</taxon>
        <taxon>Punica</taxon>
    </lineage>
</organism>
<dbReference type="AlphaFoldDB" id="A0A2I0IKG7"/>
<gene>
    <name evidence="2" type="ORF">CRG98_035088</name>
</gene>
<evidence type="ECO:0000313" key="3">
    <source>
        <dbReference type="Proteomes" id="UP000233551"/>
    </source>
</evidence>
<dbReference type="EMBL" id="PGOL01002876">
    <property type="protein sequence ID" value="PKI44501.1"/>
    <property type="molecule type" value="Genomic_DNA"/>
</dbReference>
<comment type="caution">
    <text evidence="2">The sequence shown here is derived from an EMBL/GenBank/DDBJ whole genome shotgun (WGS) entry which is preliminary data.</text>
</comment>
<dbReference type="Pfam" id="PF07727">
    <property type="entry name" value="RVT_2"/>
    <property type="match status" value="1"/>
</dbReference>